<feature type="region of interest" description="Disordered" evidence="1">
    <location>
        <begin position="1"/>
        <end position="92"/>
    </location>
</feature>
<feature type="compositionally biased region" description="Acidic residues" evidence="1">
    <location>
        <begin position="1"/>
        <end position="28"/>
    </location>
</feature>
<proteinExistence type="predicted"/>
<dbReference type="GeneTree" id="ENSGT00390000006395"/>
<dbReference type="Proteomes" id="UP000314982">
    <property type="component" value="Unassembled WGS sequence"/>
</dbReference>
<reference evidence="3" key="1">
    <citation type="submission" date="2018-06" db="EMBL/GenBank/DDBJ databases">
        <title>Genome assembly of Danube salmon.</title>
        <authorList>
            <person name="Macqueen D.J."/>
            <person name="Gundappa M.K."/>
        </authorList>
    </citation>
    <scope>NUCLEOTIDE SEQUENCE [LARGE SCALE GENOMIC DNA]</scope>
</reference>
<evidence type="ECO:0000313" key="2">
    <source>
        <dbReference type="Ensembl" id="ENSHHUP00000080271.1"/>
    </source>
</evidence>
<evidence type="ECO:0000256" key="1">
    <source>
        <dbReference type="SAM" id="MobiDB-lite"/>
    </source>
</evidence>
<dbReference type="AlphaFoldDB" id="A0A4W5QR92"/>
<evidence type="ECO:0000313" key="3">
    <source>
        <dbReference type="Proteomes" id="UP000314982"/>
    </source>
</evidence>
<dbReference type="STRING" id="62062.ENSHHUP00000080271"/>
<organism evidence="2 3">
    <name type="scientific">Hucho hucho</name>
    <name type="common">huchen</name>
    <dbReference type="NCBI Taxonomy" id="62062"/>
    <lineage>
        <taxon>Eukaryota</taxon>
        <taxon>Metazoa</taxon>
        <taxon>Chordata</taxon>
        <taxon>Craniata</taxon>
        <taxon>Vertebrata</taxon>
        <taxon>Euteleostomi</taxon>
        <taxon>Actinopterygii</taxon>
        <taxon>Neopterygii</taxon>
        <taxon>Teleostei</taxon>
        <taxon>Protacanthopterygii</taxon>
        <taxon>Salmoniformes</taxon>
        <taxon>Salmonidae</taxon>
        <taxon>Salmoninae</taxon>
        <taxon>Hucho</taxon>
    </lineage>
</organism>
<sequence length="177" mass="19914">MTESDLDDEVSLGSLDEDDFGDELEEEGGAFMNSVGEDDEEVPELDDANADSDEMEVPHTRPGSKKRKESEDLDFSGSLGSKPGKKRKGKEDTAMFASAEEFGYMLDENAGSKFNNICMNAMANKDKAGVRQLKWEAQRDDWVRGRDVKTLRKKKAMFNKKKQFVKPRAGKNTFKKK</sequence>
<reference evidence="2" key="3">
    <citation type="submission" date="2025-09" db="UniProtKB">
        <authorList>
            <consortium name="Ensembl"/>
        </authorList>
    </citation>
    <scope>IDENTIFICATION</scope>
</reference>
<accession>A0A4W5QR92</accession>
<dbReference type="Ensembl" id="ENSHHUT00000082840.1">
    <property type="protein sequence ID" value="ENSHHUP00000080271.1"/>
    <property type="gene ID" value="ENSHHUG00000046740.1"/>
</dbReference>
<feature type="compositionally biased region" description="Acidic residues" evidence="1">
    <location>
        <begin position="36"/>
        <end position="55"/>
    </location>
</feature>
<protein>
    <submittedName>
        <fullName evidence="2">Uncharacterized protein</fullName>
    </submittedName>
</protein>
<reference evidence="2" key="2">
    <citation type="submission" date="2025-08" db="UniProtKB">
        <authorList>
            <consortium name="Ensembl"/>
        </authorList>
    </citation>
    <scope>IDENTIFICATION</scope>
</reference>
<name>A0A4W5QR92_9TELE</name>
<keyword evidence="3" id="KW-1185">Reference proteome</keyword>